<evidence type="ECO:0000313" key="4">
    <source>
        <dbReference type="Proteomes" id="UP000220629"/>
    </source>
</evidence>
<dbReference type="InterPro" id="IPR051310">
    <property type="entry name" value="MCP_chemotaxis"/>
</dbReference>
<proteinExistence type="inferred from homology"/>
<reference evidence="4" key="1">
    <citation type="submission" date="2017-09" db="EMBL/GenBank/DDBJ databases">
        <title>FDA dAtabase for Regulatory Grade micrObial Sequences (FDA-ARGOS): Supporting development and validation of Infectious Disease Dx tests.</title>
        <authorList>
            <person name="Minogue T."/>
            <person name="Wolcott M."/>
            <person name="Wasieloski L."/>
            <person name="Aguilar W."/>
            <person name="Moore D."/>
            <person name="Tallon L."/>
            <person name="Sadzewicz L."/>
            <person name="Ott S."/>
            <person name="Zhao X."/>
            <person name="Nagaraj S."/>
            <person name="Vavikolanu K."/>
            <person name="Aluvathingal J."/>
            <person name="Nadendla S."/>
            <person name="Sichtig H."/>
        </authorList>
    </citation>
    <scope>NUCLEOTIDE SEQUENCE [LARGE SCALE GENOMIC DNA]</scope>
    <source>
        <strain evidence="4">FDAARGOS_390</strain>
    </source>
</reference>
<name>A0A2A7SAR9_BURGA</name>
<keyword evidence="1" id="KW-0488">Methylation</keyword>
<dbReference type="PANTHER" id="PTHR43531">
    <property type="entry name" value="PROTEIN ICFG"/>
    <property type="match status" value="1"/>
</dbReference>
<evidence type="ECO:0008006" key="5">
    <source>
        <dbReference type="Google" id="ProtNLM"/>
    </source>
</evidence>
<dbReference type="Proteomes" id="UP000220629">
    <property type="component" value="Unassembled WGS sequence"/>
</dbReference>
<dbReference type="AlphaFoldDB" id="A0A2A7SAR9"/>
<dbReference type="Gene3D" id="1.10.287.950">
    <property type="entry name" value="Methyl-accepting chemotaxis protein"/>
    <property type="match status" value="1"/>
</dbReference>
<accession>A0A2A7SAR9</accession>
<dbReference type="SUPFAM" id="SSF58104">
    <property type="entry name" value="Methyl-accepting chemotaxis protein (MCP) signaling domain"/>
    <property type="match status" value="1"/>
</dbReference>
<dbReference type="GO" id="GO:0005886">
    <property type="term" value="C:plasma membrane"/>
    <property type="evidence" value="ECO:0007669"/>
    <property type="project" value="TreeGrafter"/>
</dbReference>
<gene>
    <name evidence="3" type="ORF">CRM94_16715</name>
</gene>
<comment type="similarity">
    <text evidence="2">Belongs to the methyl-accepting chemotaxis (MCP) protein family.</text>
</comment>
<organism evidence="3 4">
    <name type="scientific">Burkholderia gladioli</name>
    <name type="common">Pseudomonas marginata</name>
    <name type="synonym">Phytomonas marginata</name>
    <dbReference type="NCBI Taxonomy" id="28095"/>
    <lineage>
        <taxon>Bacteria</taxon>
        <taxon>Pseudomonadati</taxon>
        <taxon>Pseudomonadota</taxon>
        <taxon>Betaproteobacteria</taxon>
        <taxon>Burkholderiales</taxon>
        <taxon>Burkholderiaceae</taxon>
        <taxon>Burkholderia</taxon>
    </lineage>
</organism>
<dbReference type="PANTHER" id="PTHR43531:SF14">
    <property type="entry name" value="METHYL-ACCEPTING CHEMOTAXIS PROTEIN I-RELATED"/>
    <property type="match status" value="1"/>
</dbReference>
<evidence type="ECO:0000256" key="1">
    <source>
        <dbReference type="ARBA" id="ARBA00022481"/>
    </source>
</evidence>
<dbReference type="GO" id="GO:0004888">
    <property type="term" value="F:transmembrane signaling receptor activity"/>
    <property type="evidence" value="ECO:0007669"/>
    <property type="project" value="TreeGrafter"/>
</dbReference>
<comment type="caution">
    <text evidence="3">The sequence shown here is derived from an EMBL/GenBank/DDBJ whole genome shotgun (WGS) entry which is preliminary data.</text>
</comment>
<evidence type="ECO:0000256" key="2">
    <source>
        <dbReference type="ARBA" id="ARBA00029447"/>
    </source>
</evidence>
<protein>
    <recommendedName>
        <fullName evidence="5">Methyl-accepting transducer domain-containing protein</fullName>
    </recommendedName>
</protein>
<dbReference type="EMBL" id="PDDY01000002">
    <property type="protein sequence ID" value="PEH40638.1"/>
    <property type="molecule type" value="Genomic_DNA"/>
</dbReference>
<sequence>MKRRPLTKTHLLPLPAGLVRQQQLRHHVAWSLLLDQLAEPAQLAILLQVVEITYLLASPEEREVVSTARFRQTEAALEACFELLDEGGVTLEATEHEAIEQILALHDQQLLSVPSHRYLDAQERVKQLAQKRVSDIMGEIASASAEQSMGIEQVNVAVAQMDEVTQQNAALVEQATAAAQSMADQAESLRTTVSIFRVDTRARTEPAPVTRHAHVAPQQAKRRLEPARTQLAAARTGSGEWATF</sequence>
<evidence type="ECO:0000313" key="3">
    <source>
        <dbReference type="EMBL" id="PEH40638.1"/>
    </source>
</evidence>
<dbReference type="GO" id="GO:0006935">
    <property type="term" value="P:chemotaxis"/>
    <property type="evidence" value="ECO:0007669"/>
    <property type="project" value="TreeGrafter"/>
</dbReference>